<accession>A0ABD0QDI5</accession>
<feature type="domain" description="SH3BP4 C-terminal helical" evidence="1">
    <location>
        <begin position="1"/>
        <end position="59"/>
    </location>
</feature>
<dbReference type="EMBL" id="JAMKFB020000009">
    <property type="protein sequence ID" value="KAL0184239.1"/>
    <property type="molecule type" value="Genomic_DNA"/>
</dbReference>
<evidence type="ECO:0000259" key="1">
    <source>
        <dbReference type="Pfam" id="PF23637"/>
    </source>
</evidence>
<sequence>AMWKPAYDFLVTWAARIGDSYRDVIQELHTGLDKMKNPITKRWRHITGSLTLVNCLDLLRSSAFSPSSQDDCAI</sequence>
<dbReference type="Proteomes" id="UP001529510">
    <property type="component" value="Unassembled WGS sequence"/>
</dbReference>
<dbReference type="AlphaFoldDB" id="A0ABD0QDI5"/>
<dbReference type="PANTHER" id="PTHR15603">
    <property type="entry name" value="SH3 DOMAIN-CONTAINING PROTEIN"/>
    <property type="match status" value="1"/>
</dbReference>
<reference evidence="2 3" key="1">
    <citation type="submission" date="2024-05" db="EMBL/GenBank/DDBJ databases">
        <title>Genome sequencing and assembly of Indian major carp, Cirrhinus mrigala (Hamilton, 1822).</title>
        <authorList>
            <person name="Mohindra V."/>
            <person name="Chowdhury L.M."/>
            <person name="Lal K."/>
            <person name="Jena J.K."/>
        </authorList>
    </citation>
    <scope>NUCLEOTIDE SEQUENCE [LARGE SCALE GENOMIC DNA]</scope>
    <source>
        <strain evidence="2">CM1030</strain>
        <tissue evidence="2">Blood</tissue>
    </source>
</reference>
<proteinExistence type="predicted"/>
<comment type="caution">
    <text evidence="2">The sequence shown here is derived from an EMBL/GenBank/DDBJ whole genome shotgun (WGS) entry which is preliminary data.</text>
</comment>
<feature type="non-terminal residue" evidence="2">
    <location>
        <position position="1"/>
    </location>
</feature>
<dbReference type="Pfam" id="PF23637">
    <property type="entry name" value="SH3BP4_C"/>
    <property type="match status" value="1"/>
</dbReference>
<name>A0ABD0QDI5_CIRMR</name>
<dbReference type="InterPro" id="IPR056181">
    <property type="entry name" value="SH3BP4_C"/>
</dbReference>
<organism evidence="2 3">
    <name type="scientific">Cirrhinus mrigala</name>
    <name type="common">Mrigala</name>
    <dbReference type="NCBI Taxonomy" id="683832"/>
    <lineage>
        <taxon>Eukaryota</taxon>
        <taxon>Metazoa</taxon>
        <taxon>Chordata</taxon>
        <taxon>Craniata</taxon>
        <taxon>Vertebrata</taxon>
        <taxon>Euteleostomi</taxon>
        <taxon>Actinopterygii</taxon>
        <taxon>Neopterygii</taxon>
        <taxon>Teleostei</taxon>
        <taxon>Ostariophysi</taxon>
        <taxon>Cypriniformes</taxon>
        <taxon>Cyprinidae</taxon>
        <taxon>Labeoninae</taxon>
        <taxon>Labeonini</taxon>
        <taxon>Cirrhinus</taxon>
    </lineage>
</organism>
<dbReference type="PANTHER" id="PTHR15603:SF3">
    <property type="entry name" value="SH3 DOMAIN-BINDING PROTEIN 4"/>
    <property type="match status" value="1"/>
</dbReference>
<keyword evidence="3" id="KW-1185">Reference proteome</keyword>
<protein>
    <recommendedName>
        <fullName evidence="1">SH3BP4 C-terminal helical domain-containing protein</fullName>
    </recommendedName>
</protein>
<evidence type="ECO:0000313" key="3">
    <source>
        <dbReference type="Proteomes" id="UP001529510"/>
    </source>
</evidence>
<gene>
    <name evidence="2" type="ORF">M9458_019935</name>
</gene>
<evidence type="ECO:0000313" key="2">
    <source>
        <dbReference type="EMBL" id="KAL0184239.1"/>
    </source>
</evidence>